<dbReference type="Pfam" id="PF00750">
    <property type="entry name" value="tRNA-synt_1d"/>
    <property type="match status" value="1"/>
</dbReference>
<keyword evidence="6" id="KW-0547">Nucleotide-binding</keyword>
<dbReference type="SMART" id="SM00836">
    <property type="entry name" value="DALR_1"/>
    <property type="match status" value="1"/>
</dbReference>
<evidence type="ECO:0000256" key="9">
    <source>
        <dbReference type="ARBA" id="ARBA00023146"/>
    </source>
</evidence>
<keyword evidence="4" id="KW-0963">Cytoplasm</keyword>
<evidence type="ECO:0000259" key="11">
    <source>
        <dbReference type="SMART" id="SM00836"/>
    </source>
</evidence>
<evidence type="ECO:0000256" key="10">
    <source>
        <dbReference type="ARBA" id="ARBA00049339"/>
    </source>
</evidence>
<evidence type="ECO:0000256" key="5">
    <source>
        <dbReference type="ARBA" id="ARBA00022598"/>
    </source>
</evidence>
<proteinExistence type="inferred from homology"/>
<keyword evidence="9" id="KW-0030">Aminoacyl-tRNA synthetase</keyword>
<dbReference type="FunFam" id="1.10.730.10:FF:000008">
    <property type="entry name" value="Arginine--tRNA ligase"/>
    <property type="match status" value="1"/>
</dbReference>
<dbReference type="Gene3D" id="1.10.730.10">
    <property type="entry name" value="Isoleucyl-tRNA Synthetase, Domain 1"/>
    <property type="match status" value="1"/>
</dbReference>
<dbReference type="EC" id="6.1.1.19" evidence="3"/>
<dbReference type="SUPFAM" id="SSF47323">
    <property type="entry name" value="Anticodon-binding domain of a subclass of class I aminoacyl-tRNA synthetases"/>
    <property type="match status" value="1"/>
</dbReference>
<evidence type="ECO:0000256" key="4">
    <source>
        <dbReference type="ARBA" id="ARBA00022490"/>
    </source>
</evidence>
<comment type="similarity">
    <text evidence="2">Belongs to the class-I aminoacyl-tRNA synthetase family.</text>
</comment>
<evidence type="ECO:0000256" key="7">
    <source>
        <dbReference type="ARBA" id="ARBA00022840"/>
    </source>
</evidence>
<evidence type="ECO:0000256" key="6">
    <source>
        <dbReference type="ARBA" id="ARBA00022741"/>
    </source>
</evidence>
<accession>A0A6J7VZF5</accession>
<dbReference type="InterPro" id="IPR014729">
    <property type="entry name" value="Rossmann-like_a/b/a_fold"/>
</dbReference>
<evidence type="ECO:0000313" key="12">
    <source>
        <dbReference type="EMBL" id="CAB5119870.1"/>
    </source>
</evidence>
<dbReference type="GO" id="GO:0004814">
    <property type="term" value="F:arginine-tRNA ligase activity"/>
    <property type="evidence" value="ECO:0007669"/>
    <property type="project" value="UniProtKB-EC"/>
</dbReference>
<dbReference type="InterPro" id="IPR001278">
    <property type="entry name" value="Arg-tRNA-ligase"/>
</dbReference>
<dbReference type="InterPro" id="IPR035684">
    <property type="entry name" value="ArgRS_core"/>
</dbReference>
<keyword evidence="5" id="KW-0436">Ligase</keyword>
<evidence type="ECO:0000256" key="8">
    <source>
        <dbReference type="ARBA" id="ARBA00022917"/>
    </source>
</evidence>
<dbReference type="AlphaFoldDB" id="A0A6J7VZF5"/>
<evidence type="ECO:0000256" key="1">
    <source>
        <dbReference type="ARBA" id="ARBA00004496"/>
    </source>
</evidence>
<dbReference type="EMBL" id="CAFBRW010000096">
    <property type="protein sequence ID" value="CAB5119870.1"/>
    <property type="molecule type" value="Genomic_DNA"/>
</dbReference>
<evidence type="ECO:0000256" key="3">
    <source>
        <dbReference type="ARBA" id="ARBA00012837"/>
    </source>
</evidence>
<comment type="catalytic activity">
    <reaction evidence="10">
        <text>tRNA(Arg) + L-arginine + ATP = L-arginyl-tRNA(Arg) + AMP + diphosphate</text>
        <dbReference type="Rhea" id="RHEA:20301"/>
        <dbReference type="Rhea" id="RHEA-COMP:9658"/>
        <dbReference type="Rhea" id="RHEA-COMP:9673"/>
        <dbReference type="ChEBI" id="CHEBI:30616"/>
        <dbReference type="ChEBI" id="CHEBI:32682"/>
        <dbReference type="ChEBI" id="CHEBI:33019"/>
        <dbReference type="ChEBI" id="CHEBI:78442"/>
        <dbReference type="ChEBI" id="CHEBI:78513"/>
        <dbReference type="ChEBI" id="CHEBI:456215"/>
        <dbReference type="EC" id="6.1.1.19"/>
    </reaction>
</comment>
<dbReference type="PANTHER" id="PTHR11956">
    <property type="entry name" value="ARGINYL-TRNA SYNTHETASE"/>
    <property type="match status" value="1"/>
</dbReference>
<sequence length="380" mass="42395">MDLFGASLEAAALGKPIPEDGYQGNYIHDLAQEVVGANNGIKDLPEPARLVEFREHGYQLQLSQQKKVLDTFGTHFDTWFSERSLHDAGSVEHGIDVLRKQGHVFELDNATWLRTTDFGDDKDRVLTKSDGSLTYFSSDTAYYINKRERGFDICIYMLGADHHGYVGRLKAIAACAGDNPEYNIHVLIGQLVKIMEGGEEVKLSKRAGTIITLEELVEKVGVDAARYTLIRYPVETPMVMDLDILTRNTNENPVYYVQYAHARIAGVLRNCEELKISMSSKDFDPALLTHDRENELIATLADFPRIVEGAAELREPHRIARYLEELAGVYHGFYSDCRVLPLGDEAIAPIHTARALLCMATKQVVKNGLALLGVGAPERM</sequence>
<dbReference type="PANTHER" id="PTHR11956:SF5">
    <property type="entry name" value="ARGININE--TRNA LIGASE, CYTOPLASMIC"/>
    <property type="match status" value="1"/>
</dbReference>
<protein>
    <recommendedName>
        <fullName evidence="3">arginine--tRNA ligase</fullName>
        <ecNumber evidence="3">6.1.1.19</ecNumber>
    </recommendedName>
</protein>
<evidence type="ECO:0000256" key="2">
    <source>
        <dbReference type="ARBA" id="ARBA00005594"/>
    </source>
</evidence>
<keyword evidence="7" id="KW-0067">ATP-binding</keyword>
<gene>
    <name evidence="12" type="ORF">UFOPK4424_00568</name>
</gene>
<name>A0A6J7VZF5_9ZZZZ</name>
<feature type="domain" description="DALR anticodon binding" evidence="11">
    <location>
        <begin position="257"/>
        <end position="380"/>
    </location>
</feature>
<keyword evidence="8" id="KW-0648">Protein biosynthesis</keyword>
<dbReference type="GO" id="GO:0005524">
    <property type="term" value="F:ATP binding"/>
    <property type="evidence" value="ECO:0007669"/>
    <property type="project" value="UniProtKB-KW"/>
</dbReference>
<dbReference type="InterPro" id="IPR009080">
    <property type="entry name" value="tRNAsynth_Ia_anticodon-bd"/>
</dbReference>
<organism evidence="12">
    <name type="scientific">freshwater metagenome</name>
    <dbReference type="NCBI Taxonomy" id="449393"/>
    <lineage>
        <taxon>unclassified sequences</taxon>
        <taxon>metagenomes</taxon>
        <taxon>ecological metagenomes</taxon>
    </lineage>
</organism>
<dbReference type="GO" id="GO:0005737">
    <property type="term" value="C:cytoplasm"/>
    <property type="evidence" value="ECO:0007669"/>
    <property type="project" value="UniProtKB-SubCell"/>
</dbReference>
<dbReference type="SUPFAM" id="SSF52374">
    <property type="entry name" value="Nucleotidylyl transferase"/>
    <property type="match status" value="1"/>
</dbReference>
<comment type="subcellular location">
    <subcellularLocation>
        <location evidence="1">Cytoplasm</location>
    </subcellularLocation>
</comment>
<dbReference type="GO" id="GO:0006420">
    <property type="term" value="P:arginyl-tRNA aminoacylation"/>
    <property type="evidence" value="ECO:0007669"/>
    <property type="project" value="InterPro"/>
</dbReference>
<dbReference type="Pfam" id="PF05746">
    <property type="entry name" value="DALR_1"/>
    <property type="match status" value="1"/>
</dbReference>
<dbReference type="InterPro" id="IPR008909">
    <property type="entry name" value="DALR_anticod-bd"/>
</dbReference>
<reference evidence="12" key="1">
    <citation type="submission" date="2020-05" db="EMBL/GenBank/DDBJ databases">
        <authorList>
            <person name="Chiriac C."/>
            <person name="Salcher M."/>
            <person name="Ghai R."/>
            <person name="Kavagutti S V."/>
        </authorList>
    </citation>
    <scope>NUCLEOTIDE SEQUENCE</scope>
</reference>
<dbReference type="Gene3D" id="3.40.50.620">
    <property type="entry name" value="HUPs"/>
    <property type="match status" value="1"/>
</dbReference>